<dbReference type="RefSeq" id="WP_387403978.1">
    <property type="nucleotide sequence ID" value="NZ_JBIAQY010000004.1"/>
</dbReference>
<dbReference type="Proteomes" id="UP001601992">
    <property type="component" value="Unassembled WGS sequence"/>
</dbReference>
<reference evidence="1 2" key="1">
    <citation type="submission" date="2024-10" db="EMBL/GenBank/DDBJ databases">
        <title>The Natural Products Discovery Center: Release of the First 8490 Sequenced Strains for Exploring Actinobacteria Biosynthetic Diversity.</title>
        <authorList>
            <person name="Kalkreuter E."/>
            <person name="Kautsar S.A."/>
            <person name="Yang D."/>
            <person name="Bader C.D."/>
            <person name="Teijaro C.N."/>
            <person name="Fluegel L."/>
            <person name="Davis C.M."/>
            <person name="Simpson J.R."/>
            <person name="Lauterbach L."/>
            <person name="Steele A.D."/>
            <person name="Gui C."/>
            <person name="Meng S."/>
            <person name="Li G."/>
            <person name="Viehrig K."/>
            <person name="Ye F."/>
            <person name="Su P."/>
            <person name="Kiefer A.F."/>
            <person name="Nichols A."/>
            <person name="Cepeda A.J."/>
            <person name="Yan W."/>
            <person name="Fan B."/>
            <person name="Jiang Y."/>
            <person name="Adhikari A."/>
            <person name="Zheng C.-J."/>
            <person name="Schuster L."/>
            <person name="Cowan T.M."/>
            <person name="Smanski M.J."/>
            <person name="Chevrette M.G."/>
            <person name="De Carvalho L.P.S."/>
            <person name="Shen B."/>
        </authorList>
    </citation>
    <scope>NUCLEOTIDE SEQUENCE [LARGE SCALE GENOMIC DNA]</scope>
    <source>
        <strain evidence="1 2">NPDC002593</strain>
    </source>
</reference>
<organism evidence="1 2">
    <name type="scientific">Nocardia jiangxiensis</name>
    <dbReference type="NCBI Taxonomy" id="282685"/>
    <lineage>
        <taxon>Bacteria</taxon>
        <taxon>Bacillati</taxon>
        <taxon>Actinomycetota</taxon>
        <taxon>Actinomycetes</taxon>
        <taxon>Mycobacteriales</taxon>
        <taxon>Nocardiaceae</taxon>
        <taxon>Nocardia</taxon>
    </lineage>
</organism>
<protein>
    <recommendedName>
        <fullName evidence="3">DUF4254 domain-containing protein</fullName>
    </recommendedName>
</protein>
<comment type="caution">
    <text evidence="1">The sequence shown here is derived from an EMBL/GenBank/DDBJ whole genome shotgun (WGS) entry which is preliminary data.</text>
</comment>
<name>A0ABW6S1A4_9NOCA</name>
<evidence type="ECO:0000313" key="2">
    <source>
        <dbReference type="Proteomes" id="UP001601992"/>
    </source>
</evidence>
<dbReference type="EMBL" id="JBIAQY010000004">
    <property type="protein sequence ID" value="MFF3569210.1"/>
    <property type="molecule type" value="Genomic_DNA"/>
</dbReference>
<evidence type="ECO:0008006" key="3">
    <source>
        <dbReference type="Google" id="ProtNLM"/>
    </source>
</evidence>
<evidence type="ECO:0000313" key="1">
    <source>
        <dbReference type="EMBL" id="MFF3569210.1"/>
    </source>
</evidence>
<sequence length="225" mass="24393">MTGAAERPRQITPAEREIVSRAFGFPGWRDMVAALTCPARRRTPATPTARSTQLVSRARSATMVVRRRPWARGPRTRLPSASAIVAACSQVIVPYGDGEILDAVRDLAGLAMHEHTADPREPISPTQVAFEHDELIATLDRLTAAALPVRSRRGVAVHTEPVSAVIDRLVTFAVTRAVIDPHSGGPESRQLDTALADLMAGYDQLIGDLVTGRRQLPRFQNVPAT</sequence>
<accession>A0ABW6S1A4</accession>
<gene>
    <name evidence="1" type="ORF">ACFYXQ_15670</name>
</gene>
<proteinExistence type="predicted"/>
<keyword evidence="2" id="KW-1185">Reference proteome</keyword>